<evidence type="ECO:0000313" key="1">
    <source>
        <dbReference type="EMBL" id="MBM4716167.1"/>
    </source>
</evidence>
<gene>
    <name evidence="1" type="ORF">GS551_18575</name>
</gene>
<dbReference type="SUPFAM" id="SSF49899">
    <property type="entry name" value="Concanavalin A-like lectins/glucanases"/>
    <property type="match status" value="1"/>
</dbReference>
<dbReference type="Proteomes" id="UP000706122">
    <property type="component" value="Unassembled WGS sequence"/>
</dbReference>
<sequence length="529" mass="55242">MSKRLVSFDDQATGTGLPAPVEATLNATYAPVEGVLDPAGRPLASLVAVRDLPRVVFDLDADDVAGANGSPVSVWPDRSGNGRYFFQATAAKRPTVNTVGRRTVRFGADSFMVRPDLGNGGLAEPAGYAQPNTYFMLVKFEPKSNASARILFSGSTPLNGRNNCYLDAVSQAGDFEAGENSWPNSGAPLDDGQWHVVTAVFGGTFAAWYVDGFLVTVRPSATGTTGVEPMKSTSLGAGTTGALPINGAEIAKFVMCNAVLPPEQILNVTKRIAADKGVTIAAPSTQGTPTYVADTDSGGQGIRYWLPQQVKPTGNTLVIWSHQSGGDQSITPSAFQYPLIHAAANEGWIVAASQMHDNNWGSAAALTDLTNLHTYINSRWGVSKVILVGASMGGLATALAIPNGAVPNIRGCIGIDAAFSLSNMFANSAYTAAIRTAYGIATDDSDYAAKTAGHDPILRPASDFGSVPWRFYVGDGDTTVPPANHGDAMSAKVLATAGESTVVRHAYAHLSGVAIQVSDVVAFIKRCIA</sequence>
<dbReference type="Pfam" id="PF13385">
    <property type="entry name" value="Laminin_G_3"/>
    <property type="match status" value="1"/>
</dbReference>
<organism evidence="1 2">
    <name type="scientific">Rhodococcus hoagii</name>
    <name type="common">Corynebacterium equii</name>
    <dbReference type="NCBI Taxonomy" id="43767"/>
    <lineage>
        <taxon>Bacteria</taxon>
        <taxon>Bacillati</taxon>
        <taxon>Actinomycetota</taxon>
        <taxon>Actinomycetes</taxon>
        <taxon>Mycobacteriales</taxon>
        <taxon>Nocardiaceae</taxon>
        <taxon>Prescottella</taxon>
    </lineage>
</organism>
<reference evidence="1" key="1">
    <citation type="submission" date="2019-11" db="EMBL/GenBank/DDBJ databases">
        <title>Spread of Macrolides and rifampicin resistant Rhodococcus equi in clinical isolates in the USA.</title>
        <authorList>
            <person name="Alvarez-Narvaez S."/>
            <person name="Huber L."/>
            <person name="Cohen N.D."/>
            <person name="Slovis N."/>
            <person name="Greiter M."/>
            <person name="Giguere S."/>
            <person name="Hart K."/>
        </authorList>
    </citation>
    <scope>NUCLEOTIDE SEQUENCE</scope>
    <source>
        <strain evidence="1">Lh_5</strain>
    </source>
</reference>
<dbReference type="SUPFAM" id="SSF53474">
    <property type="entry name" value="alpha/beta-Hydrolases"/>
    <property type="match status" value="1"/>
</dbReference>
<accession>A0AAE2W980</accession>
<name>A0AAE2W980_RHOHA</name>
<evidence type="ECO:0000313" key="2">
    <source>
        <dbReference type="Proteomes" id="UP000706122"/>
    </source>
</evidence>
<evidence type="ECO:0008006" key="3">
    <source>
        <dbReference type="Google" id="ProtNLM"/>
    </source>
</evidence>
<dbReference type="InterPro" id="IPR029058">
    <property type="entry name" value="AB_hydrolase_fold"/>
</dbReference>
<comment type="caution">
    <text evidence="1">The sequence shown here is derived from an EMBL/GenBank/DDBJ whole genome shotgun (WGS) entry which is preliminary data.</text>
</comment>
<proteinExistence type="predicted"/>
<dbReference type="AlphaFoldDB" id="A0AAE2W980"/>
<dbReference type="EMBL" id="WUYC01000004">
    <property type="protein sequence ID" value="MBM4716167.1"/>
    <property type="molecule type" value="Genomic_DNA"/>
</dbReference>
<dbReference type="InterPro" id="IPR013320">
    <property type="entry name" value="ConA-like_dom_sf"/>
</dbReference>
<protein>
    <recommendedName>
        <fullName evidence="3">Alpha/beta hydrolase</fullName>
    </recommendedName>
</protein>
<dbReference type="Gene3D" id="3.40.50.1820">
    <property type="entry name" value="alpha/beta hydrolase"/>
    <property type="match status" value="1"/>
</dbReference>
<dbReference type="Gene3D" id="2.60.120.200">
    <property type="match status" value="1"/>
</dbReference>